<dbReference type="InParanoid" id="A0A0C2WR75"/>
<gene>
    <name evidence="1" type="ORF">M378DRAFT_170163</name>
</gene>
<feature type="non-terminal residue" evidence="1">
    <location>
        <position position="80"/>
    </location>
</feature>
<dbReference type="AlphaFoldDB" id="A0A0C2WR75"/>
<name>A0A0C2WR75_AMAMK</name>
<protein>
    <submittedName>
        <fullName evidence="1">Uncharacterized protein</fullName>
    </submittedName>
</protein>
<keyword evidence="2" id="KW-1185">Reference proteome</keyword>
<evidence type="ECO:0000313" key="2">
    <source>
        <dbReference type="Proteomes" id="UP000054549"/>
    </source>
</evidence>
<dbReference type="HOGENOM" id="CLU_2596421_0_0_1"/>
<proteinExistence type="predicted"/>
<accession>A0A0C2WR75</accession>
<reference evidence="1 2" key="1">
    <citation type="submission" date="2014-04" db="EMBL/GenBank/DDBJ databases">
        <title>Evolutionary Origins and Diversification of the Mycorrhizal Mutualists.</title>
        <authorList>
            <consortium name="DOE Joint Genome Institute"/>
            <consortium name="Mycorrhizal Genomics Consortium"/>
            <person name="Kohler A."/>
            <person name="Kuo A."/>
            <person name="Nagy L.G."/>
            <person name="Floudas D."/>
            <person name="Copeland A."/>
            <person name="Barry K.W."/>
            <person name="Cichocki N."/>
            <person name="Veneault-Fourrey C."/>
            <person name="LaButti K."/>
            <person name="Lindquist E.A."/>
            <person name="Lipzen A."/>
            <person name="Lundell T."/>
            <person name="Morin E."/>
            <person name="Murat C."/>
            <person name="Riley R."/>
            <person name="Ohm R."/>
            <person name="Sun H."/>
            <person name="Tunlid A."/>
            <person name="Henrissat B."/>
            <person name="Grigoriev I.V."/>
            <person name="Hibbett D.S."/>
            <person name="Martin F."/>
        </authorList>
    </citation>
    <scope>NUCLEOTIDE SEQUENCE [LARGE SCALE GENOMIC DNA]</scope>
    <source>
        <strain evidence="1 2">Koide BX008</strain>
    </source>
</reference>
<sequence>MYTKTFHPPVDARALEISSYATATRGTRVAFLAVIGLYASFQGSERSGEEDEAEGSTLMSSCTRGRKRDKIVTICRYAHT</sequence>
<evidence type="ECO:0000313" key="1">
    <source>
        <dbReference type="EMBL" id="KIL58798.1"/>
    </source>
</evidence>
<dbReference type="Proteomes" id="UP000054549">
    <property type="component" value="Unassembled WGS sequence"/>
</dbReference>
<organism evidence="1 2">
    <name type="scientific">Amanita muscaria (strain Koide BX008)</name>
    <dbReference type="NCBI Taxonomy" id="946122"/>
    <lineage>
        <taxon>Eukaryota</taxon>
        <taxon>Fungi</taxon>
        <taxon>Dikarya</taxon>
        <taxon>Basidiomycota</taxon>
        <taxon>Agaricomycotina</taxon>
        <taxon>Agaricomycetes</taxon>
        <taxon>Agaricomycetidae</taxon>
        <taxon>Agaricales</taxon>
        <taxon>Pluteineae</taxon>
        <taxon>Amanitaceae</taxon>
        <taxon>Amanita</taxon>
    </lineage>
</organism>
<dbReference type="EMBL" id="KN818329">
    <property type="protein sequence ID" value="KIL58798.1"/>
    <property type="molecule type" value="Genomic_DNA"/>
</dbReference>